<feature type="transmembrane region" description="Helical" evidence="1">
    <location>
        <begin position="36"/>
        <end position="61"/>
    </location>
</feature>
<keyword evidence="1" id="KW-0472">Membrane</keyword>
<keyword evidence="1" id="KW-1133">Transmembrane helix</keyword>
<gene>
    <name evidence="2" type="ORF">T310_7804</name>
</gene>
<feature type="transmembrane region" description="Helical" evidence="1">
    <location>
        <begin position="81"/>
        <end position="104"/>
    </location>
</feature>
<dbReference type="OrthoDB" id="5197598at2759"/>
<keyword evidence="3" id="KW-1185">Reference proteome</keyword>
<protein>
    <recommendedName>
        <fullName evidence="4">Nickel/cobalt efflux system</fullName>
    </recommendedName>
</protein>
<evidence type="ECO:0000256" key="1">
    <source>
        <dbReference type="SAM" id="Phobius"/>
    </source>
</evidence>
<dbReference type="AlphaFoldDB" id="A0A0F4YKZ5"/>
<dbReference type="STRING" id="1408163.A0A0F4YKZ5"/>
<dbReference type="GO" id="GO:0035444">
    <property type="term" value="P:nickel cation transmembrane transport"/>
    <property type="evidence" value="ECO:0007669"/>
    <property type="project" value="InterPro"/>
</dbReference>
<keyword evidence="1" id="KW-0812">Transmembrane</keyword>
<evidence type="ECO:0000313" key="3">
    <source>
        <dbReference type="Proteomes" id="UP000053958"/>
    </source>
</evidence>
<evidence type="ECO:0008006" key="4">
    <source>
        <dbReference type="Google" id="ProtNLM"/>
    </source>
</evidence>
<evidence type="ECO:0000313" key="2">
    <source>
        <dbReference type="EMBL" id="KKA18258.1"/>
    </source>
</evidence>
<dbReference type="GeneID" id="25320069"/>
<dbReference type="EMBL" id="LASV01000477">
    <property type="protein sequence ID" value="KKA18258.1"/>
    <property type="molecule type" value="Genomic_DNA"/>
</dbReference>
<feature type="non-terminal residue" evidence="2">
    <location>
        <position position="1"/>
    </location>
</feature>
<dbReference type="GO" id="GO:0005886">
    <property type="term" value="C:plasma membrane"/>
    <property type="evidence" value="ECO:0007669"/>
    <property type="project" value="InterPro"/>
</dbReference>
<organism evidence="2 3">
    <name type="scientific">Rasamsonia emersonii (strain ATCC 16479 / CBS 393.64 / IMI 116815)</name>
    <dbReference type="NCBI Taxonomy" id="1408163"/>
    <lineage>
        <taxon>Eukaryota</taxon>
        <taxon>Fungi</taxon>
        <taxon>Dikarya</taxon>
        <taxon>Ascomycota</taxon>
        <taxon>Pezizomycotina</taxon>
        <taxon>Eurotiomycetes</taxon>
        <taxon>Eurotiomycetidae</taxon>
        <taxon>Eurotiales</taxon>
        <taxon>Trichocomaceae</taxon>
        <taxon>Rasamsonia</taxon>
    </lineage>
</organism>
<proteinExistence type="predicted"/>
<name>A0A0F4YKZ5_RASE3</name>
<sequence>SLFWGYLSEEISTCITNIAALRLASSTRFVHDIESYYSIVLTSLTVMVAIVIGVIQLLTLVLNAAKPTGKFWDGVQTAGDYYDVIGGSICGCFVVIGGLSVLIYKPWRRWVAKKHQHRSGAVVDEEDAGMTIMMPSRMKEGAAMPKWQSTSWGQKN</sequence>
<dbReference type="Proteomes" id="UP000053958">
    <property type="component" value="Unassembled WGS sequence"/>
</dbReference>
<dbReference type="PANTHER" id="PTHR31611">
    <property type="entry name" value="HIGH-AFFINITY NICKEL TRANSPORT PROTEIN NIC1"/>
    <property type="match status" value="1"/>
</dbReference>
<comment type="caution">
    <text evidence="2">The sequence shown here is derived from an EMBL/GenBank/DDBJ whole genome shotgun (WGS) entry which is preliminary data.</text>
</comment>
<dbReference type="RefSeq" id="XP_013324870.1">
    <property type="nucleotide sequence ID" value="XM_013469416.1"/>
</dbReference>
<dbReference type="PANTHER" id="PTHR31611:SF0">
    <property type="entry name" value="HIGH-AFFINITY NICKEL TRANSPORT PROTEIN NIC1"/>
    <property type="match status" value="1"/>
</dbReference>
<reference evidence="2 3" key="1">
    <citation type="submission" date="2015-04" db="EMBL/GenBank/DDBJ databases">
        <authorList>
            <person name="Heijne W.H."/>
            <person name="Fedorova N.D."/>
            <person name="Nierman W.C."/>
            <person name="Vollebregt A.W."/>
            <person name="Zhao Z."/>
            <person name="Wu L."/>
            <person name="Kumar M."/>
            <person name="Stam H."/>
            <person name="van den Berg M.A."/>
            <person name="Pel H.J."/>
        </authorList>
    </citation>
    <scope>NUCLEOTIDE SEQUENCE [LARGE SCALE GENOMIC DNA]</scope>
    <source>
        <strain evidence="2 3">CBS 393.64</strain>
    </source>
</reference>
<dbReference type="InterPro" id="IPR004688">
    <property type="entry name" value="Ni/Co_transpt"/>
</dbReference>
<accession>A0A0F4YKZ5</accession>